<evidence type="ECO:0000313" key="6">
    <source>
        <dbReference type="EMBL" id="MBB4677230.1"/>
    </source>
</evidence>
<dbReference type="PANTHER" id="PTHR24567:SF74">
    <property type="entry name" value="HTH-TYPE TRANSCRIPTIONAL REGULATOR ARCR"/>
    <property type="match status" value="1"/>
</dbReference>
<dbReference type="InterPro" id="IPR050397">
    <property type="entry name" value="Env_Response_Regulators"/>
</dbReference>
<dbReference type="InterPro" id="IPR000595">
    <property type="entry name" value="cNMP-bd_dom"/>
</dbReference>
<dbReference type="InterPro" id="IPR036390">
    <property type="entry name" value="WH_DNA-bd_sf"/>
</dbReference>
<evidence type="ECO:0000256" key="3">
    <source>
        <dbReference type="ARBA" id="ARBA00023163"/>
    </source>
</evidence>
<reference evidence="6 7" key="1">
    <citation type="submission" date="2020-08" db="EMBL/GenBank/DDBJ databases">
        <title>Sequencing the genomes of 1000 actinobacteria strains.</title>
        <authorList>
            <person name="Klenk H.-P."/>
        </authorList>
    </citation>
    <scope>NUCLEOTIDE SEQUENCE [LARGE SCALE GENOMIC DNA]</scope>
    <source>
        <strain evidence="6 7">DSM 44230</strain>
    </source>
</reference>
<keyword evidence="2" id="KW-0238">DNA-binding</keyword>
<dbReference type="PROSITE" id="PS50042">
    <property type="entry name" value="CNMP_BINDING_3"/>
    <property type="match status" value="1"/>
</dbReference>
<evidence type="ECO:0000313" key="7">
    <source>
        <dbReference type="Proteomes" id="UP000533598"/>
    </source>
</evidence>
<dbReference type="GO" id="GO:0003700">
    <property type="term" value="F:DNA-binding transcription factor activity"/>
    <property type="evidence" value="ECO:0007669"/>
    <property type="project" value="TreeGrafter"/>
</dbReference>
<dbReference type="Gene3D" id="1.10.10.10">
    <property type="entry name" value="Winged helix-like DNA-binding domain superfamily/Winged helix DNA-binding domain"/>
    <property type="match status" value="1"/>
</dbReference>
<protein>
    <submittedName>
        <fullName evidence="6">CRP-like cAMP-binding protein</fullName>
    </submittedName>
</protein>
<dbReference type="PROSITE" id="PS51063">
    <property type="entry name" value="HTH_CRP_2"/>
    <property type="match status" value="1"/>
</dbReference>
<dbReference type="Gene3D" id="2.60.120.10">
    <property type="entry name" value="Jelly Rolls"/>
    <property type="match status" value="1"/>
</dbReference>
<evidence type="ECO:0000256" key="2">
    <source>
        <dbReference type="ARBA" id="ARBA00023125"/>
    </source>
</evidence>
<dbReference type="InterPro" id="IPR014710">
    <property type="entry name" value="RmlC-like_jellyroll"/>
</dbReference>
<feature type="domain" description="HTH crp-type" evidence="5">
    <location>
        <begin position="165"/>
        <end position="238"/>
    </location>
</feature>
<keyword evidence="3" id="KW-0804">Transcription</keyword>
<evidence type="ECO:0000259" key="4">
    <source>
        <dbReference type="PROSITE" id="PS50042"/>
    </source>
</evidence>
<evidence type="ECO:0000256" key="1">
    <source>
        <dbReference type="ARBA" id="ARBA00023015"/>
    </source>
</evidence>
<dbReference type="InterPro" id="IPR018490">
    <property type="entry name" value="cNMP-bd_dom_sf"/>
</dbReference>
<name>A0A7W7C9V3_9PSEU</name>
<dbReference type="EMBL" id="JACHMH010000001">
    <property type="protein sequence ID" value="MBB4677230.1"/>
    <property type="molecule type" value="Genomic_DNA"/>
</dbReference>
<dbReference type="InterPro" id="IPR036388">
    <property type="entry name" value="WH-like_DNA-bd_sf"/>
</dbReference>
<dbReference type="GO" id="GO:0005829">
    <property type="term" value="C:cytosol"/>
    <property type="evidence" value="ECO:0007669"/>
    <property type="project" value="TreeGrafter"/>
</dbReference>
<dbReference type="GO" id="GO:0003677">
    <property type="term" value="F:DNA binding"/>
    <property type="evidence" value="ECO:0007669"/>
    <property type="project" value="UniProtKB-KW"/>
</dbReference>
<dbReference type="Pfam" id="PF13545">
    <property type="entry name" value="HTH_Crp_2"/>
    <property type="match status" value="1"/>
</dbReference>
<sequence>MEPWLARETMQDNNNTSTVNQIHPALVSSSLLRGLTEGQAQALAAELTMVEFLPGMRIFGEGTLGGHLYVICTGKVKISQSVGTDAQRLKHLLGPGDLFGAAFELESGLHTATATATTGITAAHIRYSRLNEWLVVAPNIEREILIELSGRAIEFHARRDERHMLSVRSRLVKLFLLLGQRFGREVGGAISLKHHLDHSELGDLIGADRQAVHGAIAELIRFGVISRKRRGVNLLDPQVLAHLAD</sequence>
<keyword evidence="1" id="KW-0805">Transcription regulation</keyword>
<dbReference type="Pfam" id="PF00027">
    <property type="entry name" value="cNMP_binding"/>
    <property type="match status" value="1"/>
</dbReference>
<dbReference type="RefSeq" id="WP_185003182.1">
    <property type="nucleotide sequence ID" value="NZ_BAAAUI010000085.1"/>
</dbReference>
<feature type="domain" description="Cyclic nucleotide-binding" evidence="4">
    <location>
        <begin position="31"/>
        <end position="151"/>
    </location>
</feature>
<comment type="caution">
    <text evidence="6">The sequence shown here is derived from an EMBL/GenBank/DDBJ whole genome shotgun (WGS) entry which is preliminary data.</text>
</comment>
<dbReference type="SMART" id="SM00100">
    <property type="entry name" value="cNMP"/>
    <property type="match status" value="1"/>
</dbReference>
<dbReference type="PANTHER" id="PTHR24567">
    <property type="entry name" value="CRP FAMILY TRANSCRIPTIONAL REGULATORY PROTEIN"/>
    <property type="match status" value="1"/>
</dbReference>
<dbReference type="SUPFAM" id="SSF51206">
    <property type="entry name" value="cAMP-binding domain-like"/>
    <property type="match status" value="1"/>
</dbReference>
<dbReference type="AlphaFoldDB" id="A0A7W7C9V3"/>
<accession>A0A7W7C9V3</accession>
<keyword evidence="7" id="KW-1185">Reference proteome</keyword>
<organism evidence="6 7">
    <name type="scientific">Crossiella cryophila</name>
    <dbReference type="NCBI Taxonomy" id="43355"/>
    <lineage>
        <taxon>Bacteria</taxon>
        <taxon>Bacillati</taxon>
        <taxon>Actinomycetota</taxon>
        <taxon>Actinomycetes</taxon>
        <taxon>Pseudonocardiales</taxon>
        <taxon>Pseudonocardiaceae</taxon>
        <taxon>Crossiella</taxon>
    </lineage>
</organism>
<dbReference type="InterPro" id="IPR012318">
    <property type="entry name" value="HTH_CRP"/>
</dbReference>
<evidence type="ECO:0000259" key="5">
    <source>
        <dbReference type="PROSITE" id="PS51063"/>
    </source>
</evidence>
<dbReference type="CDD" id="cd00038">
    <property type="entry name" value="CAP_ED"/>
    <property type="match status" value="1"/>
</dbReference>
<dbReference type="SUPFAM" id="SSF46785">
    <property type="entry name" value="Winged helix' DNA-binding domain"/>
    <property type="match status" value="1"/>
</dbReference>
<gene>
    <name evidence="6" type="ORF">HNR67_003348</name>
</gene>
<dbReference type="Proteomes" id="UP000533598">
    <property type="component" value="Unassembled WGS sequence"/>
</dbReference>
<proteinExistence type="predicted"/>